<dbReference type="Proteomes" id="UP001597267">
    <property type="component" value="Unassembled WGS sequence"/>
</dbReference>
<dbReference type="GO" id="GO:0016787">
    <property type="term" value="F:hydrolase activity"/>
    <property type="evidence" value="ECO:0007669"/>
    <property type="project" value="UniProtKB-KW"/>
</dbReference>
<dbReference type="InterPro" id="IPR022742">
    <property type="entry name" value="Hydrolase_4"/>
</dbReference>
<proteinExistence type="predicted"/>
<evidence type="ECO:0000313" key="3">
    <source>
        <dbReference type="Proteomes" id="UP001597267"/>
    </source>
</evidence>
<dbReference type="InterPro" id="IPR052920">
    <property type="entry name" value="DNA-binding_regulatory"/>
</dbReference>
<comment type="caution">
    <text evidence="2">The sequence shown here is derived from an EMBL/GenBank/DDBJ whole genome shotgun (WGS) entry which is preliminary data.</text>
</comment>
<dbReference type="Gene3D" id="3.40.50.1820">
    <property type="entry name" value="alpha/beta hydrolase"/>
    <property type="match status" value="1"/>
</dbReference>
<sequence length="311" mass="35120">MKKSTLLLATTIPGLAAIGSGLASSYFYNYAFKSLERFPKGSASNPTEDTIYYPSYHWFQDQPKEDWWLNATDPENKLHAYFIPNPKNTKKVAVIAHGYKGSAASMAASAKLFYDDGFTVLVPDDRAHGLSSGKYINFGWLDRLDYADWLDHLIARLGTEIQIVLYGISMGGATVMMMSGDPLPPQVKAIVEDCGYTSAEDELAYQLKRSFKLPKYPLLPMVSRINKLVLGFSLNSVSALHQLKRNKTPIFFIHGEADTYVPTQMCYQNFAATDAPKDMWIVPHAEHAKSYWTDPETYHKRVNDFLNRYLD</sequence>
<gene>
    <name evidence="2" type="ORF">ACFQ5M_08575</name>
</gene>
<feature type="domain" description="Serine aminopeptidase S33" evidence="1">
    <location>
        <begin position="88"/>
        <end position="191"/>
    </location>
</feature>
<dbReference type="EMBL" id="JBHTOP010000022">
    <property type="protein sequence ID" value="MFD1672149.1"/>
    <property type="molecule type" value="Genomic_DNA"/>
</dbReference>
<dbReference type="PANTHER" id="PTHR43358">
    <property type="entry name" value="ALPHA/BETA-HYDROLASE"/>
    <property type="match status" value="1"/>
</dbReference>
<name>A0ABW4J704_9LACO</name>
<keyword evidence="3" id="KW-1185">Reference proteome</keyword>
<evidence type="ECO:0000259" key="1">
    <source>
        <dbReference type="Pfam" id="PF12146"/>
    </source>
</evidence>
<organism evidence="2 3">
    <name type="scientific">Agrilactobacillus yilanensis</name>
    <dbReference type="NCBI Taxonomy" id="2485997"/>
    <lineage>
        <taxon>Bacteria</taxon>
        <taxon>Bacillati</taxon>
        <taxon>Bacillota</taxon>
        <taxon>Bacilli</taxon>
        <taxon>Lactobacillales</taxon>
        <taxon>Lactobacillaceae</taxon>
        <taxon>Agrilactobacillus</taxon>
    </lineage>
</organism>
<dbReference type="Pfam" id="PF12146">
    <property type="entry name" value="Hydrolase_4"/>
    <property type="match status" value="1"/>
</dbReference>
<dbReference type="RefSeq" id="WP_125715798.1">
    <property type="nucleotide sequence ID" value="NZ_JBHTOP010000022.1"/>
</dbReference>
<protein>
    <submittedName>
        <fullName evidence="2">Alpha/beta hydrolase</fullName>
    </submittedName>
</protein>
<dbReference type="InterPro" id="IPR029058">
    <property type="entry name" value="AB_hydrolase_fold"/>
</dbReference>
<dbReference type="SUPFAM" id="SSF53474">
    <property type="entry name" value="alpha/beta-Hydrolases"/>
    <property type="match status" value="1"/>
</dbReference>
<reference evidence="3" key="1">
    <citation type="journal article" date="2019" name="Int. J. Syst. Evol. Microbiol.">
        <title>The Global Catalogue of Microorganisms (GCM) 10K type strain sequencing project: providing services to taxonomists for standard genome sequencing and annotation.</title>
        <authorList>
            <consortium name="The Broad Institute Genomics Platform"/>
            <consortium name="The Broad Institute Genome Sequencing Center for Infectious Disease"/>
            <person name="Wu L."/>
            <person name="Ma J."/>
        </authorList>
    </citation>
    <scope>NUCLEOTIDE SEQUENCE [LARGE SCALE GENOMIC DNA]</scope>
    <source>
        <strain evidence="3">CCM 8896</strain>
    </source>
</reference>
<evidence type="ECO:0000313" key="2">
    <source>
        <dbReference type="EMBL" id="MFD1672149.1"/>
    </source>
</evidence>
<dbReference type="PANTHER" id="PTHR43358:SF4">
    <property type="entry name" value="ALPHA_BETA HYDROLASE FOLD-1 DOMAIN-CONTAINING PROTEIN"/>
    <property type="match status" value="1"/>
</dbReference>
<accession>A0ABW4J704</accession>
<keyword evidence="2" id="KW-0378">Hydrolase</keyword>